<comment type="cofactor">
    <cofactor evidence="1">
        <name>[4Fe-4S] cluster</name>
        <dbReference type="ChEBI" id="CHEBI:49883"/>
    </cofactor>
</comment>
<dbReference type="SFLD" id="SFLDG01067">
    <property type="entry name" value="SPASM/twitch_domain_containing"/>
    <property type="match status" value="1"/>
</dbReference>
<evidence type="ECO:0000313" key="8">
    <source>
        <dbReference type="EMBL" id="NIK74131.1"/>
    </source>
</evidence>
<evidence type="ECO:0000256" key="6">
    <source>
        <dbReference type="ARBA" id="ARBA00023014"/>
    </source>
</evidence>
<dbReference type="EMBL" id="JAASRN010000002">
    <property type="protein sequence ID" value="NIK74131.1"/>
    <property type="molecule type" value="Genomic_DNA"/>
</dbReference>
<dbReference type="SUPFAM" id="SSF102114">
    <property type="entry name" value="Radical SAM enzymes"/>
    <property type="match status" value="1"/>
</dbReference>
<dbReference type="Pfam" id="PF13186">
    <property type="entry name" value="SPASM"/>
    <property type="match status" value="1"/>
</dbReference>
<dbReference type="Gene3D" id="3.20.20.70">
    <property type="entry name" value="Aldolase class I"/>
    <property type="match status" value="1"/>
</dbReference>
<protein>
    <submittedName>
        <fullName evidence="8">Radical SAM protein with 4Fe4S-binding SPASM domain</fullName>
    </submittedName>
</protein>
<accession>A0A846MRS5</accession>
<dbReference type="InterPro" id="IPR050377">
    <property type="entry name" value="Radical_SAM_PqqE_MftC-like"/>
</dbReference>
<evidence type="ECO:0000256" key="1">
    <source>
        <dbReference type="ARBA" id="ARBA00001966"/>
    </source>
</evidence>
<dbReference type="InterPro" id="IPR013785">
    <property type="entry name" value="Aldolase_TIM"/>
</dbReference>
<keyword evidence="3" id="KW-0949">S-adenosyl-L-methionine</keyword>
<sequence length="340" mass="39698">MRKQLAWYVHCMRKLSMRRLLNLFKLWLSFHVSKTLSRPFVWGAPAAIAIEPTTACNLRCPECPSGLRQFSRPTGNLSVELYRRMIDEVAPQALFLTLYFQGEPYLHPHFFELVDYARRKGLFTITSTNGHFLDSRRAHLTVVSGLDRLIISIDGVTQQSYAAYRKGGKLKQVLEGIQEVIHWKKELDSLTPEIVLQFLVVRPNEHEIPAVRQLAKEVGADRLVLKTAQIYDFENGSPLIPTIERYSRYRRLPNGKYSIKNPLKNQCWRMWNGFVMTWDGRLVPCCFDKDAQHQMGQFPRQSIKDIWYSPTYQHFRQQLLHARKNIDICRNCSEGLKVWS</sequence>
<keyword evidence="6" id="KW-0411">Iron-sulfur</keyword>
<comment type="caution">
    <text evidence="8">The sequence shown here is derived from an EMBL/GenBank/DDBJ whole genome shotgun (WGS) entry which is preliminary data.</text>
</comment>
<dbReference type="PROSITE" id="PS51918">
    <property type="entry name" value="RADICAL_SAM"/>
    <property type="match status" value="1"/>
</dbReference>
<dbReference type="Pfam" id="PF04055">
    <property type="entry name" value="Radical_SAM"/>
    <property type="match status" value="1"/>
</dbReference>
<dbReference type="AlphaFoldDB" id="A0A846MRS5"/>
<dbReference type="SFLD" id="SFLDG01387">
    <property type="entry name" value="BtrN-like_SPASM_domain_contain"/>
    <property type="match status" value="1"/>
</dbReference>
<dbReference type="PANTHER" id="PTHR11228:SF7">
    <property type="entry name" value="PQQA PEPTIDE CYCLASE"/>
    <property type="match status" value="1"/>
</dbReference>
<dbReference type="CDD" id="cd01335">
    <property type="entry name" value="Radical_SAM"/>
    <property type="match status" value="1"/>
</dbReference>
<dbReference type="InterPro" id="IPR058240">
    <property type="entry name" value="rSAM_sf"/>
</dbReference>
<keyword evidence="4" id="KW-0479">Metal-binding</keyword>
<dbReference type="GO" id="GO:0003824">
    <property type="term" value="F:catalytic activity"/>
    <property type="evidence" value="ECO:0007669"/>
    <property type="project" value="InterPro"/>
</dbReference>
<dbReference type="RefSeq" id="WP_166919509.1">
    <property type="nucleotide sequence ID" value="NZ_JAASRN010000002.1"/>
</dbReference>
<dbReference type="InterPro" id="IPR007197">
    <property type="entry name" value="rSAM"/>
</dbReference>
<name>A0A846MRS5_9BACT</name>
<evidence type="ECO:0000313" key="9">
    <source>
        <dbReference type="Proteomes" id="UP000537126"/>
    </source>
</evidence>
<dbReference type="InterPro" id="IPR023885">
    <property type="entry name" value="4Fe4S-binding_SPASM_dom"/>
</dbReference>
<keyword evidence="5" id="KW-0408">Iron</keyword>
<dbReference type="GO" id="GO:0051536">
    <property type="term" value="F:iron-sulfur cluster binding"/>
    <property type="evidence" value="ECO:0007669"/>
    <property type="project" value="UniProtKB-KW"/>
</dbReference>
<dbReference type="Proteomes" id="UP000537126">
    <property type="component" value="Unassembled WGS sequence"/>
</dbReference>
<dbReference type="InterPro" id="IPR034391">
    <property type="entry name" value="AdoMet-like_SPASM_containing"/>
</dbReference>
<evidence type="ECO:0000256" key="3">
    <source>
        <dbReference type="ARBA" id="ARBA00022691"/>
    </source>
</evidence>
<organism evidence="8 9">
    <name type="scientific">Thermonema lapsum</name>
    <dbReference type="NCBI Taxonomy" id="28195"/>
    <lineage>
        <taxon>Bacteria</taxon>
        <taxon>Pseudomonadati</taxon>
        <taxon>Bacteroidota</taxon>
        <taxon>Cytophagia</taxon>
        <taxon>Cytophagales</taxon>
        <taxon>Thermonemataceae</taxon>
        <taxon>Thermonema</taxon>
    </lineage>
</organism>
<evidence type="ECO:0000259" key="7">
    <source>
        <dbReference type="PROSITE" id="PS51918"/>
    </source>
</evidence>
<reference evidence="8 9" key="1">
    <citation type="submission" date="2020-03" db="EMBL/GenBank/DDBJ databases">
        <title>Genomic Encyclopedia of Type Strains, Phase IV (KMG-IV): sequencing the most valuable type-strain genomes for metagenomic binning, comparative biology and taxonomic classification.</title>
        <authorList>
            <person name="Goeker M."/>
        </authorList>
    </citation>
    <scope>NUCLEOTIDE SEQUENCE [LARGE SCALE GENOMIC DNA]</scope>
    <source>
        <strain evidence="8 9">DSM 5718</strain>
    </source>
</reference>
<proteinExistence type="predicted"/>
<evidence type="ECO:0000256" key="5">
    <source>
        <dbReference type="ARBA" id="ARBA00023004"/>
    </source>
</evidence>
<dbReference type="GO" id="GO:0046872">
    <property type="term" value="F:metal ion binding"/>
    <property type="evidence" value="ECO:0007669"/>
    <property type="project" value="UniProtKB-KW"/>
</dbReference>
<feature type="domain" description="Radical SAM core" evidence="7">
    <location>
        <begin position="42"/>
        <end position="263"/>
    </location>
</feature>
<keyword evidence="9" id="KW-1185">Reference proteome</keyword>
<gene>
    <name evidence="8" type="ORF">FHS56_001644</name>
</gene>
<dbReference type="SFLD" id="SFLDS00029">
    <property type="entry name" value="Radical_SAM"/>
    <property type="match status" value="1"/>
</dbReference>
<keyword evidence="2" id="KW-0004">4Fe-4S</keyword>
<evidence type="ECO:0000256" key="4">
    <source>
        <dbReference type="ARBA" id="ARBA00022723"/>
    </source>
</evidence>
<evidence type="ECO:0000256" key="2">
    <source>
        <dbReference type="ARBA" id="ARBA00022485"/>
    </source>
</evidence>
<dbReference type="PANTHER" id="PTHR11228">
    <property type="entry name" value="RADICAL SAM DOMAIN PROTEIN"/>
    <property type="match status" value="1"/>
</dbReference>